<dbReference type="Proteomes" id="UP001204953">
    <property type="component" value="Unassembled WGS sequence"/>
</dbReference>
<dbReference type="RefSeq" id="WP_254013894.1">
    <property type="nucleotide sequence ID" value="NZ_JAMZMM010000288.1"/>
</dbReference>
<dbReference type="EMBL" id="JAMZMM010000288">
    <property type="protein sequence ID" value="MCP2731150.1"/>
    <property type="molecule type" value="Genomic_DNA"/>
</dbReference>
<dbReference type="SUPFAM" id="SSF55073">
    <property type="entry name" value="Nucleotide cyclase"/>
    <property type="match status" value="1"/>
</dbReference>
<protein>
    <recommendedName>
        <fullName evidence="3">Family 3 adenylate cyclase</fullName>
    </recommendedName>
</protein>
<accession>A0AAE3GUY0</accession>
<comment type="caution">
    <text evidence="1">The sequence shown here is derived from an EMBL/GenBank/DDBJ whole genome shotgun (WGS) entry which is preliminary data.</text>
</comment>
<dbReference type="InterPro" id="IPR029787">
    <property type="entry name" value="Nucleotide_cyclase"/>
</dbReference>
<evidence type="ECO:0008006" key="3">
    <source>
        <dbReference type="Google" id="ProtNLM"/>
    </source>
</evidence>
<evidence type="ECO:0000313" key="1">
    <source>
        <dbReference type="EMBL" id="MCP2731150.1"/>
    </source>
</evidence>
<dbReference type="AlphaFoldDB" id="A0AAE3GUY0"/>
<reference evidence="1" key="1">
    <citation type="submission" date="2022-06" db="EMBL/GenBank/DDBJ databases">
        <title>New cyanobacteria of genus Symplocastrum in benthos of Lake Baikal.</title>
        <authorList>
            <person name="Sorokovikova E."/>
            <person name="Tikhonova I."/>
            <person name="Krasnopeev A."/>
            <person name="Evseev P."/>
            <person name="Gladkikh A."/>
            <person name="Belykh O."/>
        </authorList>
    </citation>
    <scope>NUCLEOTIDE SEQUENCE</scope>
    <source>
        <strain evidence="1">BBK-W-15</strain>
    </source>
</reference>
<keyword evidence="2" id="KW-1185">Reference proteome</keyword>
<organism evidence="1 2">
    <name type="scientific">Limnofasciculus baicalensis BBK-W-15</name>
    <dbReference type="NCBI Taxonomy" id="2699891"/>
    <lineage>
        <taxon>Bacteria</taxon>
        <taxon>Bacillati</taxon>
        <taxon>Cyanobacteriota</taxon>
        <taxon>Cyanophyceae</taxon>
        <taxon>Coleofasciculales</taxon>
        <taxon>Coleofasciculaceae</taxon>
        <taxon>Limnofasciculus</taxon>
        <taxon>Limnofasciculus baicalensis</taxon>
    </lineage>
</organism>
<proteinExistence type="predicted"/>
<evidence type="ECO:0000313" key="2">
    <source>
        <dbReference type="Proteomes" id="UP001204953"/>
    </source>
</evidence>
<dbReference type="Gene3D" id="3.30.70.1230">
    <property type="entry name" value="Nucleotide cyclase"/>
    <property type="match status" value="1"/>
</dbReference>
<name>A0AAE3GUY0_9CYAN</name>
<gene>
    <name evidence="1" type="ORF">NJ959_22250</name>
</gene>
<sequence>MSEKISKAQYSPGLFDITQDIIGGLPIKLIEHWLESAQTHDVAVQLLTPYQVTGYSVSSDSTGLTRLTKQKGLLEILVLINQPKEIVYGIGMAIGGEGVGIWAADNTQMFYPASISADTLLSALLTMEDEISKNCQISIGIGAHYGEFYYISGGLYGLEADTIEAVAENDTEGGEIVISQAICSRLPANNSFQLTKRSDLLTPIGDIFRVLDGNRLAQVPGINKNYPIPYSDSFYADLVEYENRLNDTAFCQALSAKYIAHKFVVLIERESKAAESHEVGIFTNLSISAMMKDIGMRLLPQSHGMEIKVISLLGIYTFDSANAALEFGKAFRAELAKEDIACRIGIDGGAALVFDLSVGGKDIAGMPVNVASKMAQDKGEFGKLYLSYGMREYVNVSGFREISYTVSGVEMIVYEG</sequence>